<name>A7F5Q6_SCLS1</name>
<keyword evidence="3" id="KW-1185">Reference proteome</keyword>
<evidence type="ECO:0000313" key="2">
    <source>
        <dbReference type="EMBL" id="EDN98077.1"/>
    </source>
</evidence>
<dbReference type="GeneID" id="5482384"/>
<dbReference type="KEGG" id="ssl:SS1G_12934"/>
<dbReference type="Proteomes" id="UP000001312">
    <property type="component" value="Unassembled WGS sequence"/>
</dbReference>
<dbReference type="InParanoid" id="A7F5Q6"/>
<evidence type="ECO:0000313" key="3">
    <source>
        <dbReference type="Proteomes" id="UP000001312"/>
    </source>
</evidence>
<evidence type="ECO:0000256" key="1">
    <source>
        <dbReference type="SAM" id="MobiDB-lite"/>
    </source>
</evidence>
<dbReference type="AlphaFoldDB" id="A7F5Q6"/>
<proteinExistence type="predicted"/>
<organism evidence="2 3">
    <name type="scientific">Sclerotinia sclerotiorum (strain ATCC 18683 / 1980 / Ss-1)</name>
    <name type="common">White mold</name>
    <name type="synonym">Whetzelinia sclerotiorum</name>
    <dbReference type="NCBI Taxonomy" id="665079"/>
    <lineage>
        <taxon>Eukaryota</taxon>
        <taxon>Fungi</taxon>
        <taxon>Dikarya</taxon>
        <taxon>Ascomycota</taxon>
        <taxon>Pezizomycotina</taxon>
        <taxon>Leotiomycetes</taxon>
        <taxon>Helotiales</taxon>
        <taxon>Sclerotiniaceae</taxon>
        <taxon>Sclerotinia</taxon>
    </lineage>
</organism>
<dbReference type="EMBL" id="CH476642">
    <property type="protein sequence ID" value="EDN98077.1"/>
    <property type="molecule type" value="Genomic_DNA"/>
</dbReference>
<reference evidence="3" key="1">
    <citation type="journal article" date="2011" name="PLoS Genet.">
        <title>Genomic analysis of the necrotrophic fungal pathogens Sclerotinia sclerotiorum and Botrytis cinerea.</title>
        <authorList>
            <person name="Amselem J."/>
            <person name="Cuomo C.A."/>
            <person name="van Kan J.A."/>
            <person name="Viaud M."/>
            <person name="Benito E.P."/>
            <person name="Couloux A."/>
            <person name="Coutinho P.M."/>
            <person name="de Vries R.P."/>
            <person name="Dyer P.S."/>
            <person name="Fillinger S."/>
            <person name="Fournier E."/>
            <person name="Gout L."/>
            <person name="Hahn M."/>
            <person name="Kohn L."/>
            <person name="Lapalu N."/>
            <person name="Plummer K.M."/>
            <person name="Pradier J.M."/>
            <person name="Quevillon E."/>
            <person name="Sharon A."/>
            <person name="Simon A."/>
            <person name="ten Have A."/>
            <person name="Tudzynski B."/>
            <person name="Tudzynski P."/>
            <person name="Wincker P."/>
            <person name="Andrew M."/>
            <person name="Anthouard V."/>
            <person name="Beever R.E."/>
            <person name="Beffa R."/>
            <person name="Benoit I."/>
            <person name="Bouzid O."/>
            <person name="Brault B."/>
            <person name="Chen Z."/>
            <person name="Choquer M."/>
            <person name="Collemare J."/>
            <person name="Cotton P."/>
            <person name="Danchin E.G."/>
            <person name="Da Silva C."/>
            <person name="Gautier A."/>
            <person name="Giraud C."/>
            <person name="Giraud T."/>
            <person name="Gonzalez C."/>
            <person name="Grossetete S."/>
            <person name="Guldener U."/>
            <person name="Henrissat B."/>
            <person name="Howlett B.J."/>
            <person name="Kodira C."/>
            <person name="Kretschmer M."/>
            <person name="Lappartient A."/>
            <person name="Leroch M."/>
            <person name="Levis C."/>
            <person name="Mauceli E."/>
            <person name="Neuveglise C."/>
            <person name="Oeser B."/>
            <person name="Pearson M."/>
            <person name="Poulain J."/>
            <person name="Poussereau N."/>
            <person name="Quesneville H."/>
            <person name="Rascle C."/>
            <person name="Schumacher J."/>
            <person name="Segurens B."/>
            <person name="Sexton A."/>
            <person name="Silva E."/>
            <person name="Sirven C."/>
            <person name="Soanes D.M."/>
            <person name="Talbot N.J."/>
            <person name="Templeton M."/>
            <person name="Yandava C."/>
            <person name="Yarden O."/>
            <person name="Zeng Q."/>
            <person name="Rollins J.A."/>
            <person name="Lebrun M.H."/>
            <person name="Dickman M."/>
        </authorList>
    </citation>
    <scope>NUCLEOTIDE SEQUENCE [LARGE SCALE GENOMIC DNA]</scope>
    <source>
        <strain evidence="3">ATCC 18683 / 1980 / Ss-1</strain>
    </source>
</reference>
<sequence>MFYVNVRGWNYSYSELQVVDWYVRASWPWMALKYVLGGMRMCLCIVNKIQCLERFQSYVFESIHTTEILKVPLIECHMHTLIGAEISDNMLRCVKVSALHQVSHLYSMVASSPPLSGPPLSCPGQQKCKHSSKENNKSSRSSPGTLSKIIISLAKRFNLTGISSVINKRSIADFPPNRRRLHGWPQSLTEEEMAVNSG</sequence>
<gene>
    <name evidence="2" type="ORF">SS1G_12934</name>
</gene>
<accession>A7F5Q6</accession>
<feature type="region of interest" description="Disordered" evidence="1">
    <location>
        <begin position="117"/>
        <end position="144"/>
    </location>
</feature>
<dbReference type="RefSeq" id="XP_001586356.1">
    <property type="nucleotide sequence ID" value="XM_001586306.1"/>
</dbReference>
<protein>
    <submittedName>
        <fullName evidence="2">Uncharacterized protein</fullName>
    </submittedName>
</protein>